<organism evidence="1 2">
    <name type="scientific">Geodia barretti</name>
    <name type="common">Barrett's horny sponge</name>
    <dbReference type="NCBI Taxonomy" id="519541"/>
    <lineage>
        <taxon>Eukaryota</taxon>
        <taxon>Metazoa</taxon>
        <taxon>Porifera</taxon>
        <taxon>Demospongiae</taxon>
        <taxon>Heteroscleromorpha</taxon>
        <taxon>Tetractinellida</taxon>
        <taxon>Astrophorina</taxon>
        <taxon>Geodiidae</taxon>
        <taxon>Geodia</taxon>
    </lineage>
</organism>
<name>A0AA35T325_GEOBA</name>
<proteinExistence type="predicted"/>
<gene>
    <name evidence="1" type="ORF">GBAR_LOCUS22434</name>
</gene>
<keyword evidence="2" id="KW-1185">Reference proteome</keyword>
<reference evidence="1" key="1">
    <citation type="submission" date="2023-03" db="EMBL/GenBank/DDBJ databases">
        <authorList>
            <person name="Steffen K."/>
            <person name="Cardenas P."/>
        </authorList>
    </citation>
    <scope>NUCLEOTIDE SEQUENCE</scope>
</reference>
<sequence length="80" mass="8829">NRNVEVALESWRRKDASTYWKNGTLERSLAHSSMETSCRTVTGMSCIRSWPPGTVSPLVGGGRVKPHTQIINYVAVGVLQ</sequence>
<dbReference type="EMBL" id="CASHTH010003095">
    <property type="protein sequence ID" value="CAI8040247.1"/>
    <property type="molecule type" value="Genomic_DNA"/>
</dbReference>
<comment type="caution">
    <text evidence="1">The sequence shown here is derived from an EMBL/GenBank/DDBJ whole genome shotgun (WGS) entry which is preliminary data.</text>
</comment>
<feature type="non-terminal residue" evidence="1">
    <location>
        <position position="1"/>
    </location>
</feature>
<dbReference type="Proteomes" id="UP001174909">
    <property type="component" value="Unassembled WGS sequence"/>
</dbReference>
<dbReference type="AlphaFoldDB" id="A0AA35T325"/>
<protein>
    <submittedName>
        <fullName evidence="1">Uncharacterized protein</fullName>
    </submittedName>
</protein>
<evidence type="ECO:0000313" key="1">
    <source>
        <dbReference type="EMBL" id="CAI8040247.1"/>
    </source>
</evidence>
<accession>A0AA35T325</accession>
<evidence type="ECO:0000313" key="2">
    <source>
        <dbReference type="Proteomes" id="UP001174909"/>
    </source>
</evidence>